<comment type="cofactor">
    <cofactor evidence="3 9">
        <name>NAD(+)</name>
        <dbReference type="ChEBI" id="CHEBI:57540"/>
    </cofactor>
</comment>
<evidence type="ECO:0000256" key="1">
    <source>
        <dbReference type="ARBA" id="ARBA00000014"/>
    </source>
</evidence>
<dbReference type="SUPFAM" id="SSF51735">
    <property type="entry name" value="NAD(P)-binding Rossmann-fold domains"/>
    <property type="match status" value="1"/>
</dbReference>
<accession>B3S253</accession>
<feature type="domain" description="NAD(P)-binding" evidence="10">
    <location>
        <begin position="8"/>
        <end position="329"/>
    </location>
</feature>
<comment type="function">
    <text evidence="4">Catalyzes two distinct but analogous reactions: the reversible epimerization of UDP-glucose to UDP-galactose and the reversible epimerization of UDP-N-acetylglucosamine to UDP-N-acetylgalactosamine. The reaction with UDP-Gal plays a critical role in the Leloir pathway of galactose catabolism in which galactose is converted to the glycolytic intermediate glucose 6-phosphate. It contributes to the catabolism of dietary galactose and enables the endogenous biosynthesis of both UDP-Gal and UDP-GalNAc when exogenous sources are limited. Both UDP-sugar interconversions are important in the synthesis of glycoproteins and glycolipids.</text>
</comment>
<dbReference type="Pfam" id="PF16363">
    <property type="entry name" value="GDP_Man_Dehyd"/>
    <property type="match status" value="1"/>
</dbReference>
<comment type="catalytic activity">
    <reaction evidence="2 9">
        <text>UDP-alpha-D-glucose = UDP-alpha-D-galactose</text>
        <dbReference type="Rhea" id="RHEA:22168"/>
        <dbReference type="ChEBI" id="CHEBI:58885"/>
        <dbReference type="ChEBI" id="CHEBI:66914"/>
        <dbReference type="EC" id="5.1.3.2"/>
    </reaction>
</comment>
<dbReference type="GeneID" id="6755496"/>
<evidence type="ECO:0000256" key="7">
    <source>
        <dbReference type="ARBA" id="ARBA00023144"/>
    </source>
</evidence>
<dbReference type="Proteomes" id="UP000009022">
    <property type="component" value="Unassembled WGS sequence"/>
</dbReference>
<evidence type="ECO:0000256" key="4">
    <source>
        <dbReference type="ARBA" id="ARBA00002760"/>
    </source>
</evidence>
<dbReference type="InterPro" id="IPR005886">
    <property type="entry name" value="UDP_G4E"/>
</dbReference>
<dbReference type="PhylomeDB" id="B3S253"/>
<sequence>MANSKEILVLGGAGYIGSHTIVELVKAGYQPVVADNAFNSSPECVTRIQNLLDRKIEFYQVDMRDKEGLRNVFSKHNFYAVIHLAGLKAVGESVQIPLSYYSINIGGTISLLEVMKEFKVFNIAFSSSAAVYGDPQFLPITEDHPTGRCANPYGRTKYFIEEIFKDLCKAEPEWNVFLLRYFNPVGAHESGVIGEDPRGIPNNLMPYVSQVCVGKREYLTIFGNDYDTHDGTGVRDYVHVVDLAAAHALAIDKMEGEHGCKIYNLGSGKGISVLDIIKEFEKASGNKVPYKIVDRRPGDVPKSYADVSLAEKELGWKTMKNLQEMCEDTWKWQSGNPSGFLKN</sequence>
<dbReference type="STRING" id="10228.B3S253"/>
<keyword evidence="9" id="KW-0119">Carbohydrate metabolism</keyword>
<dbReference type="GO" id="GO:0003974">
    <property type="term" value="F:UDP-N-acetylglucosamine 4-epimerase activity"/>
    <property type="evidence" value="ECO:0007669"/>
    <property type="project" value="UniProtKB-EC"/>
</dbReference>
<dbReference type="KEGG" id="tad:TRIADDRAFT_57929"/>
<dbReference type="InParanoid" id="B3S253"/>
<dbReference type="PRINTS" id="PR01713">
    <property type="entry name" value="NUCEPIMERASE"/>
</dbReference>
<dbReference type="CDD" id="cd05247">
    <property type="entry name" value="UDP_G4E_1_SDR_e"/>
    <property type="match status" value="1"/>
</dbReference>
<dbReference type="InterPro" id="IPR016040">
    <property type="entry name" value="NAD(P)-bd_dom"/>
</dbReference>
<evidence type="ECO:0000256" key="5">
    <source>
        <dbReference type="ARBA" id="ARBA00004947"/>
    </source>
</evidence>
<keyword evidence="7" id="KW-0299">Galactose metabolism</keyword>
<gene>
    <name evidence="11" type="ORF">TRIADDRAFT_57929</name>
</gene>
<dbReference type="GO" id="GO:0003978">
    <property type="term" value="F:UDP-glucose 4-epimerase activity"/>
    <property type="evidence" value="ECO:0000318"/>
    <property type="project" value="GO_Central"/>
</dbReference>
<dbReference type="RefSeq" id="XP_002113964.1">
    <property type="nucleotide sequence ID" value="XM_002113928.1"/>
</dbReference>
<evidence type="ECO:0000256" key="6">
    <source>
        <dbReference type="ARBA" id="ARBA00023027"/>
    </source>
</evidence>
<dbReference type="FunCoup" id="B3S253">
    <property type="interactions" value="607"/>
</dbReference>
<evidence type="ECO:0000313" key="11">
    <source>
        <dbReference type="EMBL" id="EDV23054.1"/>
    </source>
</evidence>
<dbReference type="EMBL" id="DS985247">
    <property type="protein sequence ID" value="EDV23054.1"/>
    <property type="molecule type" value="Genomic_DNA"/>
</dbReference>
<reference evidence="11 12" key="1">
    <citation type="journal article" date="2008" name="Nature">
        <title>The Trichoplax genome and the nature of placozoans.</title>
        <authorList>
            <person name="Srivastava M."/>
            <person name="Begovic E."/>
            <person name="Chapman J."/>
            <person name="Putnam N.H."/>
            <person name="Hellsten U."/>
            <person name="Kawashima T."/>
            <person name="Kuo A."/>
            <person name="Mitros T."/>
            <person name="Salamov A."/>
            <person name="Carpenter M.L."/>
            <person name="Signorovitch A.Y."/>
            <person name="Moreno M.A."/>
            <person name="Kamm K."/>
            <person name="Grimwood J."/>
            <person name="Schmutz J."/>
            <person name="Shapiro H."/>
            <person name="Grigoriev I.V."/>
            <person name="Buss L.W."/>
            <person name="Schierwater B."/>
            <person name="Dellaporta S.L."/>
            <person name="Rokhsar D.S."/>
        </authorList>
    </citation>
    <scope>NUCLEOTIDE SEQUENCE [LARGE SCALE GENOMIC DNA]</scope>
    <source>
        <strain evidence="11 12">Grell-BS-1999</strain>
    </source>
</reference>
<protein>
    <recommendedName>
        <fullName evidence="9">UDP-glucose 4-epimerase</fullName>
        <ecNumber evidence="9">5.1.3.2</ecNumber>
    </recommendedName>
</protein>
<dbReference type="OMA" id="GEHLICN"/>
<dbReference type="PANTHER" id="PTHR43725">
    <property type="entry name" value="UDP-GLUCOSE 4-EPIMERASE"/>
    <property type="match status" value="1"/>
</dbReference>
<dbReference type="PANTHER" id="PTHR43725:SF47">
    <property type="entry name" value="UDP-GLUCOSE 4-EPIMERASE"/>
    <property type="match status" value="1"/>
</dbReference>
<comment type="similarity">
    <text evidence="9">Belongs to the NAD(P)-dependent epimerase/dehydratase family.</text>
</comment>
<dbReference type="Gene3D" id="3.40.50.720">
    <property type="entry name" value="NAD(P)-binding Rossmann-like Domain"/>
    <property type="match status" value="1"/>
</dbReference>
<dbReference type="HOGENOM" id="CLU_007383_1_10_1"/>
<comment type="subunit">
    <text evidence="9">Homodimer.</text>
</comment>
<dbReference type="EC" id="5.1.3.2" evidence="9"/>
<dbReference type="eggNOG" id="KOG1371">
    <property type="taxonomic scope" value="Eukaryota"/>
</dbReference>
<keyword evidence="8 9" id="KW-0413">Isomerase</keyword>
<dbReference type="NCBIfam" id="NF007956">
    <property type="entry name" value="PRK10675.1"/>
    <property type="match status" value="1"/>
</dbReference>
<dbReference type="InterPro" id="IPR036291">
    <property type="entry name" value="NAD(P)-bd_dom_sf"/>
</dbReference>
<dbReference type="GO" id="GO:0005829">
    <property type="term" value="C:cytosol"/>
    <property type="evidence" value="ECO:0000318"/>
    <property type="project" value="GO_Central"/>
</dbReference>
<dbReference type="AlphaFoldDB" id="B3S253"/>
<evidence type="ECO:0000256" key="9">
    <source>
        <dbReference type="RuleBase" id="RU366046"/>
    </source>
</evidence>
<proteinExistence type="inferred from homology"/>
<dbReference type="Gene3D" id="3.90.25.10">
    <property type="entry name" value="UDP-galactose 4-epimerase, domain 1"/>
    <property type="match status" value="1"/>
</dbReference>
<comment type="catalytic activity">
    <reaction evidence="1">
        <text>UDP-N-acetyl-alpha-D-glucosamine = UDP-N-acetyl-alpha-D-galactosamine</text>
        <dbReference type="Rhea" id="RHEA:20517"/>
        <dbReference type="ChEBI" id="CHEBI:57705"/>
        <dbReference type="ChEBI" id="CHEBI:67138"/>
        <dbReference type="EC" id="5.1.3.7"/>
    </reaction>
</comment>
<name>B3S253_TRIAD</name>
<evidence type="ECO:0000313" key="12">
    <source>
        <dbReference type="Proteomes" id="UP000009022"/>
    </source>
</evidence>
<evidence type="ECO:0000256" key="8">
    <source>
        <dbReference type="ARBA" id="ARBA00023235"/>
    </source>
</evidence>
<dbReference type="OrthoDB" id="9402762at2759"/>
<dbReference type="NCBIfam" id="TIGR01179">
    <property type="entry name" value="galE"/>
    <property type="match status" value="1"/>
</dbReference>
<dbReference type="UniPathway" id="UPA00214"/>
<organism evidence="11 12">
    <name type="scientific">Trichoplax adhaerens</name>
    <name type="common">Trichoplax reptans</name>
    <dbReference type="NCBI Taxonomy" id="10228"/>
    <lineage>
        <taxon>Eukaryota</taxon>
        <taxon>Metazoa</taxon>
        <taxon>Placozoa</taxon>
        <taxon>Uniplacotomia</taxon>
        <taxon>Trichoplacea</taxon>
        <taxon>Trichoplacidae</taxon>
        <taxon>Trichoplax</taxon>
    </lineage>
</organism>
<keyword evidence="6 9" id="KW-0520">NAD</keyword>
<keyword evidence="12" id="KW-1185">Reference proteome</keyword>
<evidence type="ECO:0000256" key="2">
    <source>
        <dbReference type="ARBA" id="ARBA00000083"/>
    </source>
</evidence>
<evidence type="ECO:0000256" key="3">
    <source>
        <dbReference type="ARBA" id="ARBA00001911"/>
    </source>
</evidence>
<dbReference type="GO" id="GO:0033499">
    <property type="term" value="P:galactose catabolic process via UDP-galactose, Leloir pathway"/>
    <property type="evidence" value="ECO:0000318"/>
    <property type="project" value="GO_Central"/>
</dbReference>
<dbReference type="CTD" id="6755496"/>
<comment type="pathway">
    <text evidence="5 9">Carbohydrate metabolism; galactose metabolism.</text>
</comment>
<evidence type="ECO:0000259" key="10">
    <source>
        <dbReference type="Pfam" id="PF16363"/>
    </source>
</evidence>